<proteinExistence type="predicted"/>
<gene>
    <name evidence="1" type="ORF">JTE90_016446</name>
</gene>
<reference evidence="1 2" key="1">
    <citation type="journal article" date="2022" name="Nat. Ecol. Evol.">
        <title>A masculinizing supergene underlies an exaggerated male reproductive morph in a spider.</title>
        <authorList>
            <person name="Hendrickx F."/>
            <person name="De Corte Z."/>
            <person name="Sonet G."/>
            <person name="Van Belleghem S.M."/>
            <person name="Kostlbacher S."/>
            <person name="Vangestel C."/>
        </authorList>
    </citation>
    <scope>NUCLEOTIDE SEQUENCE [LARGE SCALE GENOMIC DNA]</scope>
    <source>
        <strain evidence="1">W744_W776</strain>
    </source>
</reference>
<dbReference type="EMBL" id="JAFNEN010000154">
    <property type="protein sequence ID" value="KAG8191656.1"/>
    <property type="molecule type" value="Genomic_DNA"/>
</dbReference>
<evidence type="ECO:0000313" key="2">
    <source>
        <dbReference type="Proteomes" id="UP000827092"/>
    </source>
</evidence>
<organism evidence="1 2">
    <name type="scientific">Oedothorax gibbosus</name>
    <dbReference type="NCBI Taxonomy" id="931172"/>
    <lineage>
        <taxon>Eukaryota</taxon>
        <taxon>Metazoa</taxon>
        <taxon>Ecdysozoa</taxon>
        <taxon>Arthropoda</taxon>
        <taxon>Chelicerata</taxon>
        <taxon>Arachnida</taxon>
        <taxon>Araneae</taxon>
        <taxon>Araneomorphae</taxon>
        <taxon>Entelegynae</taxon>
        <taxon>Araneoidea</taxon>
        <taxon>Linyphiidae</taxon>
        <taxon>Erigoninae</taxon>
        <taxon>Oedothorax</taxon>
    </lineage>
</organism>
<comment type="caution">
    <text evidence="1">The sequence shown here is derived from an EMBL/GenBank/DDBJ whole genome shotgun (WGS) entry which is preliminary data.</text>
</comment>
<accession>A0AAV6V7N5</accession>
<evidence type="ECO:0000313" key="1">
    <source>
        <dbReference type="EMBL" id="KAG8191656.1"/>
    </source>
</evidence>
<keyword evidence="2" id="KW-1185">Reference proteome</keyword>
<name>A0AAV6V7N5_9ARAC</name>
<protein>
    <submittedName>
        <fullName evidence="1">Uncharacterized protein</fullName>
    </submittedName>
</protein>
<dbReference type="Proteomes" id="UP000827092">
    <property type="component" value="Unassembled WGS sequence"/>
</dbReference>
<sequence length="110" mass="12633">MVKENDNILEFKNYQYQLSIPFVIFADFETILRNENIANPSTSSVTEKINQHEVCGYSYVIVGPDGKSVKPVVVYRGVNAVDRFLEDILTEEKELVKINYYSSIVYDSAR</sequence>
<dbReference type="AlphaFoldDB" id="A0AAV6V7N5"/>